<keyword evidence="2" id="KW-1133">Transmembrane helix</keyword>
<feature type="transmembrane region" description="Helical" evidence="2">
    <location>
        <begin position="371"/>
        <end position="389"/>
    </location>
</feature>
<evidence type="ECO:0008006" key="5">
    <source>
        <dbReference type="Google" id="ProtNLM"/>
    </source>
</evidence>
<accession>A0A5M8FRB0</accession>
<dbReference type="InterPro" id="IPR047798">
    <property type="entry name" value="BPSS1780-like"/>
</dbReference>
<feature type="transmembrane region" description="Helical" evidence="2">
    <location>
        <begin position="183"/>
        <end position="204"/>
    </location>
</feature>
<dbReference type="EMBL" id="VWXX01000004">
    <property type="protein sequence ID" value="KAA6186646.1"/>
    <property type="molecule type" value="Genomic_DNA"/>
</dbReference>
<proteinExistence type="predicted"/>
<protein>
    <recommendedName>
        <fullName evidence="5">DUF2189 domain-containing protein</fullName>
    </recommendedName>
</protein>
<feature type="transmembrane region" description="Helical" evidence="2">
    <location>
        <begin position="210"/>
        <end position="232"/>
    </location>
</feature>
<organism evidence="3 4">
    <name type="scientific">Thiohalocapsa marina</name>
    <dbReference type="NCBI Taxonomy" id="424902"/>
    <lineage>
        <taxon>Bacteria</taxon>
        <taxon>Pseudomonadati</taxon>
        <taxon>Pseudomonadota</taxon>
        <taxon>Gammaproteobacteria</taxon>
        <taxon>Chromatiales</taxon>
        <taxon>Chromatiaceae</taxon>
        <taxon>Thiohalocapsa</taxon>
    </lineage>
</organism>
<sequence>MMGMLYQVVYTGALQPQASAEQTVRDFAAIFKVAEDKARELLLGGGARVLKQEIDQANAARYREILEEIGLEVRVEPSGTPVDPHAASPSIASSASGSAGAFSGATSAEPGRHGAEPPPAPSRPAGSEPGIGSGVGAGVSAGDAGAGAGPGTHRGGVRAVPLGNGWQWIVGGFELFRRAPIPWIGAAAALFVLSSLISLVPMIGGLVSTLIGPVFLGGLMLGAHAQASGGGFRMNALFDGFSSGHAGRLVTVGALYLVGVFVVAIVAGVGVGIIGALAGGMDAAVLEQQDPELLMATMGPLLLSALLLIMLLLVPVIMAYWFAPALVVLERMAPLAAMQLSFTACWRNVMPFVLYGLVLMALVVLGSIPMFLGLLVVLPILLASIYVGYRDIFYGGLPTPSRPV</sequence>
<name>A0A5M8FRB0_9GAMM</name>
<evidence type="ECO:0000256" key="2">
    <source>
        <dbReference type="SAM" id="Phobius"/>
    </source>
</evidence>
<keyword evidence="4" id="KW-1185">Reference proteome</keyword>
<reference evidence="3 4" key="1">
    <citation type="submission" date="2019-09" db="EMBL/GenBank/DDBJ databases">
        <title>Whole-genome sequence of the purple sulfur bacterium Thiohalocapsa marina DSM 19078.</title>
        <authorList>
            <person name="Kyndt J.A."/>
            <person name="Meyer T.E."/>
        </authorList>
    </citation>
    <scope>NUCLEOTIDE SEQUENCE [LARGE SCALE GENOMIC DNA]</scope>
    <source>
        <strain evidence="3 4">DSM 19078</strain>
    </source>
</reference>
<dbReference type="AlphaFoldDB" id="A0A5M8FRB0"/>
<feature type="transmembrane region" description="Helical" evidence="2">
    <location>
        <begin position="253"/>
        <end position="281"/>
    </location>
</feature>
<dbReference type="Proteomes" id="UP000322981">
    <property type="component" value="Unassembled WGS sequence"/>
</dbReference>
<keyword evidence="2" id="KW-0812">Transmembrane</keyword>
<evidence type="ECO:0000256" key="1">
    <source>
        <dbReference type="SAM" id="MobiDB-lite"/>
    </source>
</evidence>
<evidence type="ECO:0000313" key="3">
    <source>
        <dbReference type="EMBL" id="KAA6186646.1"/>
    </source>
</evidence>
<evidence type="ECO:0000313" key="4">
    <source>
        <dbReference type="Proteomes" id="UP000322981"/>
    </source>
</evidence>
<keyword evidence="2" id="KW-0472">Membrane</keyword>
<comment type="caution">
    <text evidence="3">The sequence shown here is derived from an EMBL/GenBank/DDBJ whole genome shotgun (WGS) entry which is preliminary data.</text>
</comment>
<dbReference type="RefSeq" id="WP_170265518.1">
    <property type="nucleotide sequence ID" value="NZ_JBFUOH010000052.1"/>
</dbReference>
<feature type="transmembrane region" description="Helical" evidence="2">
    <location>
        <begin position="301"/>
        <end position="323"/>
    </location>
</feature>
<feature type="transmembrane region" description="Helical" evidence="2">
    <location>
        <begin position="344"/>
        <end position="365"/>
    </location>
</feature>
<feature type="region of interest" description="Disordered" evidence="1">
    <location>
        <begin position="76"/>
        <end position="152"/>
    </location>
</feature>
<dbReference type="NCBIfam" id="NF041043">
    <property type="entry name" value="BPSS1780_fam"/>
    <property type="match status" value="1"/>
</dbReference>
<gene>
    <name evidence="3" type="ORF">F2Q65_04540</name>
</gene>
<feature type="compositionally biased region" description="Gly residues" evidence="1">
    <location>
        <begin position="129"/>
        <end position="152"/>
    </location>
</feature>
<feature type="compositionally biased region" description="Low complexity" evidence="1">
    <location>
        <begin position="86"/>
        <end position="108"/>
    </location>
</feature>